<sequence length="102" mass="11571">MTDILEGRCRYFLSYTGVKLPLKLLTELEPAQLENRNTYFKGYFDAEERLLGLQKMVYGEVEMEHRYSYHPNGVLSGVEIIDAEGESNRMAFDEAGAVVGGE</sequence>
<evidence type="ECO:0000313" key="2">
    <source>
        <dbReference type="Proteomes" id="UP000192923"/>
    </source>
</evidence>
<keyword evidence="2" id="KW-1185">Reference proteome</keyword>
<evidence type="ECO:0000313" key="1">
    <source>
        <dbReference type="EMBL" id="SMF97732.1"/>
    </source>
</evidence>
<dbReference type="EMBL" id="FXAM01000003">
    <property type="protein sequence ID" value="SMF97732.1"/>
    <property type="molecule type" value="Genomic_DNA"/>
</dbReference>
<reference evidence="1 2" key="1">
    <citation type="submission" date="2016-12" db="EMBL/GenBank/DDBJ databases">
        <authorList>
            <person name="Song W.-J."/>
            <person name="Kurnit D.M."/>
        </authorList>
    </citation>
    <scope>NUCLEOTIDE SEQUENCE [LARGE SCALE GENOMIC DNA]</scope>
    <source>
        <strain evidence="1 2">175</strain>
    </source>
</reference>
<dbReference type="OrthoDB" id="8563989at2"/>
<dbReference type="STRING" id="1760988.SAMN02949497_0302"/>
<name>A0A1Y6DBV4_9GAMM</name>
<organism evidence="1 2">
    <name type="scientific">Methylomagnum ishizawai</name>
    <dbReference type="NCBI Taxonomy" id="1760988"/>
    <lineage>
        <taxon>Bacteria</taxon>
        <taxon>Pseudomonadati</taxon>
        <taxon>Pseudomonadota</taxon>
        <taxon>Gammaproteobacteria</taxon>
        <taxon>Methylococcales</taxon>
        <taxon>Methylococcaceae</taxon>
        <taxon>Methylomagnum</taxon>
    </lineage>
</organism>
<evidence type="ECO:0008006" key="3">
    <source>
        <dbReference type="Google" id="ProtNLM"/>
    </source>
</evidence>
<dbReference type="AlphaFoldDB" id="A0A1Y6DBV4"/>
<dbReference type="InterPro" id="IPR046154">
    <property type="entry name" value="DUF6156"/>
</dbReference>
<proteinExistence type="predicted"/>
<protein>
    <recommendedName>
        <fullName evidence="3">YD repeat-containing protein</fullName>
    </recommendedName>
</protein>
<dbReference type="Pfam" id="PF19653">
    <property type="entry name" value="DUF6156"/>
    <property type="match status" value="1"/>
</dbReference>
<gene>
    <name evidence="1" type="ORF">SAMN02949497_0302</name>
</gene>
<accession>A0A1Y6DBV4</accession>
<dbReference type="RefSeq" id="WP_085216749.1">
    <property type="nucleotide sequence ID" value="NZ_FXAM01000003.1"/>
</dbReference>
<dbReference type="Proteomes" id="UP000192923">
    <property type="component" value="Unassembled WGS sequence"/>
</dbReference>